<dbReference type="OrthoDB" id="9877060at2"/>
<gene>
    <name evidence="1" type="ORF">DESME_12900</name>
</gene>
<dbReference type="AlphaFoldDB" id="W0ED44"/>
<organism evidence="1 2">
    <name type="scientific">Desulfitobacterium metallireducens DSM 15288</name>
    <dbReference type="NCBI Taxonomy" id="871968"/>
    <lineage>
        <taxon>Bacteria</taxon>
        <taxon>Bacillati</taxon>
        <taxon>Bacillota</taxon>
        <taxon>Clostridia</taxon>
        <taxon>Eubacteriales</taxon>
        <taxon>Desulfitobacteriaceae</taxon>
        <taxon>Desulfitobacterium</taxon>
    </lineage>
</organism>
<proteinExistence type="predicted"/>
<sequence length="114" mass="13478">MEPYRKLYFIWYFDDDKGYGIEVFGERLNTSTRSETNDHSKFKTLVNWSFGHGTWARNLRRSWGDFAANRVAQNQGSLPLEIENIVLRFNVEEQVLEGDIKKIENMLKSEDNRV</sequence>
<dbReference type="KEGG" id="dmt:DESME_12900"/>
<dbReference type="RefSeq" id="WP_006715932.1">
    <property type="nucleotide sequence ID" value="NZ_CP007032.1"/>
</dbReference>
<dbReference type="EMBL" id="CP007032">
    <property type="protein sequence ID" value="AHF08657.1"/>
    <property type="molecule type" value="Genomic_DNA"/>
</dbReference>
<keyword evidence="2" id="KW-1185">Reference proteome</keyword>
<accession>W0ED44</accession>
<protein>
    <submittedName>
        <fullName evidence="1">Uncharacterized protein</fullName>
    </submittedName>
</protein>
<dbReference type="Proteomes" id="UP000010847">
    <property type="component" value="Chromosome"/>
</dbReference>
<evidence type="ECO:0000313" key="1">
    <source>
        <dbReference type="EMBL" id="AHF08657.1"/>
    </source>
</evidence>
<evidence type="ECO:0000313" key="2">
    <source>
        <dbReference type="Proteomes" id="UP000010847"/>
    </source>
</evidence>
<dbReference type="HOGENOM" id="CLU_2117070_0_0_9"/>
<name>W0ED44_9FIRM</name>
<reference evidence="1 2" key="1">
    <citation type="submission" date="2013-12" db="EMBL/GenBank/DDBJ databases">
        <authorList>
            <consortium name="DOE Joint Genome Institute"/>
            <person name="Smidt H."/>
            <person name="Huntemann M."/>
            <person name="Han J."/>
            <person name="Chen A."/>
            <person name="Kyrpides N."/>
            <person name="Mavromatis K."/>
            <person name="Markowitz V."/>
            <person name="Palaniappan K."/>
            <person name="Ivanova N."/>
            <person name="Schaumberg A."/>
            <person name="Pati A."/>
            <person name="Liolios K."/>
            <person name="Nordberg H.P."/>
            <person name="Cantor M.N."/>
            <person name="Hua S.X."/>
            <person name="Woyke T."/>
        </authorList>
    </citation>
    <scope>NUCLEOTIDE SEQUENCE [LARGE SCALE GENOMIC DNA]</scope>
    <source>
        <strain evidence="2">DSM 15288</strain>
    </source>
</reference>